<proteinExistence type="predicted"/>
<gene>
    <name evidence="2" type="ORF">STIAU_1594</name>
</gene>
<feature type="signal peptide" evidence="1">
    <location>
        <begin position="1"/>
        <end position="27"/>
    </location>
</feature>
<dbReference type="Proteomes" id="UP000032702">
    <property type="component" value="Unassembled WGS sequence"/>
</dbReference>
<keyword evidence="1" id="KW-0732">Signal</keyword>
<accession>Q08U71</accession>
<evidence type="ECO:0000256" key="1">
    <source>
        <dbReference type="SAM" id="SignalP"/>
    </source>
</evidence>
<sequence length="186" mass="19388">MIGRGSVFRLLPSSLLVLLAACGRPPAASGPASEPPQVVLHGVELQSFEADRIVLAGRAERMTYQRSEGLFAATDTVLRLPSQGGAQRAVSGPQGAMEIRAPLMEGSLSTRQLEASGGVVLRTAEGVVARTPRATYDAPAQTVRGREGVAMQGPDFALRADQFNLSLPEGTFSFEGSVETVVGGAP</sequence>
<evidence type="ECO:0000313" key="3">
    <source>
        <dbReference type="Proteomes" id="UP000032702"/>
    </source>
</evidence>
<reference evidence="2 3" key="1">
    <citation type="submission" date="2006-04" db="EMBL/GenBank/DDBJ databases">
        <authorList>
            <person name="Nierman W.C."/>
        </authorList>
    </citation>
    <scope>NUCLEOTIDE SEQUENCE [LARGE SCALE GENOMIC DNA]</scope>
    <source>
        <strain evidence="2 3">DW4/3-1</strain>
    </source>
</reference>
<name>Q08U71_STIAD</name>
<comment type="caution">
    <text evidence="2">The sequence shown here is derived from an EMBL/GenBank/DDBJ whole genome shotgun (WGS) entry which is preliminary data.</text>
</comment>
<evidence type="ECO:0008006" key="4">
    <source>
        <dbReference type="Google" id="ProtNLM"/>
    </source>
</evidence>
<evidence type="ECO:0000313" key="2">
    <source>
        <dbReference type="EMBL" id="EAU64032.1"/>
    </source>
</evidence>
<dbReference type="AlphaFoldDB" id="Q08U71"/>
<dbReference type="PROSITE" id="PS51257">
    <property type="entry name" value="PROKAR_LIPOPROTEIN"/>
    <property type="match status" value="1"/>
</dbReference>
<protein>
    <recommendedName>
        <fullName evidence="4">LPS export ABC transporter periplasmic protein LptC</fullName>
    </recommendedName>
</protein>
<dbReference type="Gene3D" id="2.60.450.10">
    <property type="entry name" value="Lipopolysaccharide (LPS) transport protein A like domain"/>
    <property type="match status" value="1"/>
</dbReference>
<organism evidence="2 3">
    <name type="scientific">Stigmatella aurantiaca (strain DW4/3-1)</name>
    <dbReference type="NCBI Taxonomy" id="378806"/>
    <lineage>
        <taxon>Bacteria</taxon>
        <taxon>Pseudomonadati</taxon>
        <taxon>Myxococcota</taxon>
        <taxon>Myxococcia</taxon>
        <taxon>Myxococcales</taxon>
        <taxon>Cystobacterineae</taxon>
        <taxon>Archangiaceae</taxon>
        <taxon>Stigmatella</taxon>
    </lineage>
</organism>
<dbReference type="EMBL" id="AAMD01000134">
    <property type="protein sequence ID" value="EAU64032.1"/>
    <property type="molecule type" value="Genomic_DNA"/>
</dbReference>
<feature type="chain" id="PRO_5004166992" description="LPS export ABC transporter periplasmic protein LptC" evidence="1">
    <location>
        <begin position="28"/>
        <end position="186"/>
    </location>
</feature>